<proteinExistence type="predicted"/>
<sequence>MDRWGLNARFQVPQMITCYWLKPSPGFMMINTDGSLNDGATGFGAIIRDEEGDALTAVVGSSVPKTITYHELQGLEAGLRLTASHNYRNVQVGTDSITVLSYFQQPIDPPWIAIPIMRRICKMIQNLKSFQIQHIYRQTNRAADHLASLYRTSDFLEIVPSAFAEDLKKIVFDDKVGKAYYRCI</sequence>
<evidence type="ECO:0000313" key="3">
    <source>
        <dbReference type="Proteomes" id="UP000195402"/>
    </source>
</evidence>
<dbReference type="Proteomes" id="UP000195402">
    <property type="component" value="Unassembled WGS sequence"/>
</dbReference>
<protein>
    <submittedName>
        <fullName evidence="2">Ribonuclease H domain</fullName>
    </submittedName>
</protein>
<dbReference type="STRING" id="56857.A0A200PU89"/>
<dbReference type="InterPro" id="IPR012337">
    <property type="entry name" value="RNaseH-like_sf"/>
</dbReference>
<dbReference type="InParanoid" id="A0A200PU89"/>
<dbReference type="InterPro" id="IPR053151">
    <property type="entry name" value="RNase_H-like"/>
</dbReference>
<accession>A0A200PU89</accession>
<dbReference type="InterPro" id="IPR044730">
    <property type="entry name" value="RNase_H-like_dom_plant"/>
</dbReference>
<dbReference type="GO" id="GO:0004523">
    <property type="term" value="F:RNA-DNA hybrid ribonuclease activity"/>
    <property type="evidence" value="ECO:0007669"/>
    <property type="project" value="InterPro"/>
</dbReference>
<dbReference type="OrthoDB" id="1263665at2759"/>
<comment type="caution">
    <text evidence="2">The sequence shown here is derived from an EMBL/GenBank/DDBJ whole genome shotgun (WGS) entry which is preliminary data.</text>
</comment>
<evidence type="ECO:0000259" key="1">
    <source>
        <dbReference type="Pfam" id="PF13456"/>
    </source>
</evidence>
<dbReference type="Gene3D" id="3.30.420.10">
    <property type="entry name" value="Ribonuclease H-like superfamily/Ribonuclease H"/>
    <property type="match status" value="1"/>
</dbReference>
<dbReference type="EMBL" id="MVGT01004037">
    <property type="protein sequence ID" value="OVA01778.1"/>
    <property type="molecule type" value="Genomic_DNA"/>
</dbReference>
<organism evidence="2 3">
    <name type="scientific">Macleaya cordata</name>
    <name type="common">Five-seeded plume-poppy</name>
    <name type="synonym">Bocconia cordata</name>
    <dbReference type="NCBI Taxonomy" id="56857"/>
    <lineage>
        <taxon>Eukaryota</taxon>
        <taxon>Viridiplantae</taxon>
        <taxon>Streptophyta</taxon>
        <taxon>Embryophyta</taxon>
        <taxon>Tracheophyta</taxon>
        <taxon>Spermatophyta</taxon>
        <taxon>Magnoliopsida</taxon>
        <taxon>Ranunculales</taxon>
        <taxon>Papaveraceae</taxon>
        <taxon>Papaveroideae</taxon>
        <taxon>Macleaya</taxon>
    </lineage>
</organism>
<dbReference type="InterPro" id="IPR036397">
    <property type="entry name" value="RNaseH_sf"/>
</dbReference>
<dbReference type="InterPro" id="IPR002156">
    <property type="entry name" value="RNaseH_domain"/>
</dbReference>
<dbReference type="GO" id="GO:0003676">
    <property type="term" value="F:nucleic acid binding"/>
    <property type="evidence" value="ECO:0007669"/>
    <property type="project" value="InterPro"/>
</dbReference>
<keyword evidence="3" id="KW-1185">Reference proteome</keyword>
<dbReference type="AlphaFoldDB" id="A0A200PU89"/>
<dbReference type="PANTHER" id="PTHR47723:SF19">
    <property type="entry name" value="POLYNUCLEOTIDYL TRANSFERASE, RIBONUCLEASE H-LIKE SUPERFAMILY PROTEIN"/>
    <property type="match status" value="1"/>
</dbReference>
<dbReference type="OMA" id="MRRICKM"/>
<dbReference type="CDD" id="cd06222">
    <property type="entry name" value="RNase_H_like"/>
    <property type="match status" value="1"/>
</dbReference>
<dbReference type="Pfam" id="PF13456">
    <property type="entry name" value="RVT_3"/>
    <property type="match status" value="1"/>
</dbReference>
<feature type="domain" description="RNase H type-1" evidence="1">
    <location>
        <begin position="31"/>
        <end position="148"/>
    </location>
</feature>
<dbReference type="PANTHER" id="PTHR47723">
    <property type="entry name" value="OS05G0353850 PROTEIN"/>
    <property type="match status" value="1"/>
</dbReference>
<reference evidence="2 3" key="1">
    <citation type="journal article" date="2017" name="Mol. Plant">
        <title>The Genome of Medicinal Plant Macleaya cordata Provides New Insights into Benzylisoquinoline Alkaloids Metabolism.</title>
        <authorList>
            <person name="Liu X."/>
            <person name="Liu Y."/>
            <person name="Huang P."/>
            <person name="Ma Y."/>
            <person name="Qing Z."/>
            <person name="Tang Q."/>
            <person name="Cao H."/>
            <person name="Cheng P."/>
            <person name="Zheng Y."/>
            <person name="Yuan Z."/>
            <person name="Zhou Y."/>
            <person name="Liu J."/>
            <person name="Tang Z."/>
            <person name="Zhuo Y."/>
            <person name="Zhang Y."/>
            <person name="Yu L."/>
            <person name="Huang J."/>
            <person name="Yang P."/>
            <person name="Peng Q."/>
            <person name="Zhang J."/>
            <person name="Jiang W."/>
            <person name="Zhang Z."/>
            <person name="Lin K."/>
            <person name="Ro D.K."/>
            <person name="Chen X."/>
            <person name="Xiong X."/>
            <person name="Shang Y."/>
            <person name="Huang S."/>
            <person name="Zeng J."/>
        </authorList>
    </citation>
    <scope>NUCLEOTIDE SEQUENCE [LARGE SCALE GENOMIC DNA]</scope>
    <source>
        <strain evidence="3">cv. BLH2017</strain>
        <tissue evidence="2">Root</tissue>
    </source>
</reference>
<evidence type="ECO:0000313" key="2">
    <source>
        <dbReference type="EMBL" id="OVA01778.1"/>
    </source>
</evidence>
<dbReference type="SUPFAM" id="SSF53098">
    <property type="entry name" value="Ribonuclease H-like"/>
    <property type="match status" value="1"/>
</dbReference>
<gene>
    <name evidence="2" type="ORF">BVC80_9075g16</name>
</gene>
<name>A0A200PU89_MACCD</name>